<evidence type="ECO:0000256" key="4">
    <source>
        <dbReference type="RuleBase" id="RU003733"/>
    </source>
</evidence>
<dbReference type="PANTHER" id="PTHR43095">
    <property type="entry name" value="SUGAR KINASE"/>
    <property type="match status" value="1"/>
</dbReference>
<evidence type="ECO:0000256" key="1">
    <source>
        <dbReference type="ARBA" id="ARBA00009156"/>
    </source>
</evidence>
<organism evidence="7 8">
    <name type="scientific">Streptomyces anandii</name>
    <dbReference type="NCBI Taxonomy" id="285454"/>
    <lineage>
        <taxon>Bacteria</taxon>
        <taxon>Bacillati</taxon>
        <taxon>Actinomycetota</taxon>
        <taxon>Actinomycetes</taxon>
        <taxon>Kitasatosporales</taxon>
        <taxon>Streptomycetaceae</taxon>
        <taxon>Streptomyces</taxon>
    </lineage>
</organism>
<accession>A0ABW6HC65</accession>
<evidence type="ECO:0000259" key="6">
    <source>
        <dbReference type="Pfam" id="PF02782"/>
    </source>
</evidence>
<dbReference type="PIRSF" id="PIRSF000538">
    <property type="entry name" value="GlpK"/>
    <property type="match status" value="1"/>
</dbReference>
<keyword evidence="8" id="KW-1185">Reference proteome</keyword>
<dbReference type="InterPro" id="IPR050406">
    <property type="entry name" value="FGGY_Carb_Kinase"/>
</dbReference>
<evidence type="ECO:0000256" key="3">
    <source>
        <dbReference type="ARBA" id="ARBA00022777"/>
    </source>
</evidence>
<dbReference type="RefSeq" id="WP_381842665.1">
    <property type="nucleotide sequence ID" value="NZ_JBHYTS010000054.1"/>
</dbReference>
<dbReference type="PROSITE" id="PS00445">
    <property type="entry name" value="FGGY_KINASES_2"/>
    <property type="match status" value="1"/>
</dbReference>
<comment type="caution">
    <text evidence="7">The sequence shown here is derived from an EMBL/GenBank/DDBJ whole genome shotgun (WGS) entry which is preliminary data.</text>
</comment>
<evidence type="ECO:0000256" key="2">
    <source>
        <dbReference type="ARBA" id="ARBA00022679"/>
    </source>
</evidence>
<dbReference type="EC" id="2.7.1.-" evidence="7"/>
<dbReference type="InterPro" id="IPR000577">
    <property type="entry name" value="Carb_kinase_FGGY"/>
</dbReference>
<dbReference type="PANTHER" id="PTHR43095:SF3">
    <property type="entry name" value="L-XYLULOSE_3-KETO-L-GULONATE KINASE"/>
    <property type="match status" value="1"/>
</dbReference>
<evidence type="ECO:0000259" key="5">
    <source>
        <dbReference type="Pfam" id="PF00370"/>
    </source>
</evidence>
<protein>
    <submittedName>
        <fullName evidence="7">FGGY-family carbohydrate kinase</fullName>
        <ecNumber evidence="7">2.7.1.-</ecNumber>
    </submittedName>
</protein>
<keyword evidence="3 4" id="KW-0418">Kinase</keyword>
<feature type="domain" description="Carbohydrate kinase FGGY N-terminal" evidence="5">
    <location>
        <begin position="6"/>
        <end position="250"/>
    </location>
</feature>
<dbReference type="CDD" id="cd07802">
    <property type="entry name" value="ASKHA_NBD_FGGY_EcLyxK-like"/>
    <property type="match status" value="1"/>
</dbReference>
<evidence type="ECO:0000313" key="8">
    <source>
        <dbReference type="Proteomes" id="UP001599756"/>
    </source>
</evidence>
<dbReference type="InterPro" id="IPR018485">
    <property type="entry name" value="FGGY_C"/>
</dbReference>
<sequence>MTGDLVLGVDAGHTVTKAVLFDSAGRQVAQGSGTLPLATPRPCWVERDMDDVWRTTHRAITAALAAAGVDGRAVAAVGLTGHGDGLYLVDEWGRPVRAAITAMDTRAESVLAEWRDTPIWEQALTLSGTVPFAGSPAALLTWLGRHEPAALERSRWLLSCKDWLRRRLTGVVATDPTDAGASFTDMRRGDYMPQLLDLFGLGRLAAKLPPVLASDAVCGTVTRQAAAVTGLVAGTPVVTGAHDVDAAALGIGATRVGELSLIAGSFSINQVLCDHPVTDPRWQCRRFLRPGQWMVMSTSPASVANLEWFLRVMGVPPECGDDLYGAISQEVADRLKGPSEVLFHPFVYGSPHQRPASGTFLGMRGWHDRGHLVRALMEGVVLNHRWHVDVLRSRLPLTGPARLTGGAARSAVWSQMFADALELPVLVTDVEESAARGAALLAAGAVGLPGDETDPHAGISIVRRHEPAPDRVAVLDEAYRVYQEAQQALGPVWTRLDAAARYSDDAFGKR</sequence>
<gene>
    <name evidence="7" type="ORF">ACFW88_27355</name>
</gene>
<feature type="domain" description="Carbohydrate kinase FGGY C-terminal" evidence="6">
    <location>
        <begin position="351"/>
        <end position="444"/>
    </location>
</feature>
<comment type="similarity">
    <text evidence="1 4">Belongs to the FGGY kinase family.</text>
</comment>
<dbReference type="InterPro" id="IPR043129">
    <property type="entry name" value="ATPase_NBD"/>
</dbReference>
<dbReference type="Proteomes" id="UP001599756">
    <property type="component" value="Unassembled WGS sequence"/>
</dbReference>
<dbReference type="Pfam" id="PF00370">
    <property type="entry name" value="FGGY_N"/>
    <property type="match status" value="1"/>
</dbReference>
<name>A0ABW6HC65_9ACTN</name>
<reference evidence="7 8" key="1">
    <citation type="submission" date="2024-09" db="EMBL/GenBank/DDBJ databases">
        <title>The Natural Products Discovery Center: Release of the First 8490 Sequenced Strains for Exploring Actinobacteria Biosynthetic Diversity.</title>
        <authorList>
            <person name="Kalkreuter E."/>
            <person name="Kautsar S.A."/>
            <person name="Yang D."/>
            <person name="Bader C.D."/>
            <person name="Teijaro C.N."/>
            <person name="Fluegel L."/>
            <person name="Davis C.M."/>
            <person name="Simpson J.R."/>
            <person name="Lauterbach L."/>
            <person name="Steele A.D."/>
            <person name="Gui C."/>
            <person name="Meng S."/>
            <person name="Li G."/>
            <person name="Viehrig K."/>
            <person name="Ye F."/>
            <person name="Su P."/>
            <person name="Kiefer A.F."/>
            <person name="Nichols A."/>
            <person name="Cepeda A.J."/>
            <person name="Yan W."/>
            <person name="Fan B."/>
            <person name="Jiang Y."/>
            <person name="Adhikari A."/>
            <person name="Zheng C.-J."/>
            <person name="Schuster L."/>
            <person name="Cowan T.M."/>
            <person name="Smanski M.J."/>
            <person name="Chevrette M.G."/>
            <person name="De Carvalho L.P.S."/>
            <person name="Shen B."/>
        </authorList>
    </citation>
    <scope>NUCLEOTIDE SEQUENCE [LARGE SCALE GENOMIC DNA]</scope>
    <source>
        <strain evidence="7 8">NPDC059500</strain>
    </source>
</reference>
<dbReference type="InterPro" id="IPR018484">
    <property type="entry name" value="FGGY_N"/>
</dbReference>
<dbReference type="GO" id="GO:0016301">
    <property type="term" value="F:kinase activity"/>
    <property type="evidence" value="ECO:0007669"/>
    <property type="project" value="UniProtKB-KW"/>
</dbReference>
<evidence type="ECO:0000313" key="7">
    <source>
        <dbReference type="EMBL" id="MFE1754216.1"/>
    </source>
</evidence>
<keyword evidence="2 4" id="KW-0808">Transferase</keyword>
<dbReference type="Pfam" id="PF02782">
    <property type="entry name" value="FGGY_C"/>
    <property type="match status" value="1"/>
</dbReference>
<proteinExistence type="inferred from homology"/>
<dbReference type="Gene3D" id="3.30.420.40">
    <property type="match status" value="2"/>
</dbReference>
<dbReference type="SUPFAM" id="SSF53067">
    <property type="entry name" value="Actin-like ATPase domain"/>
    <property type="match status" value="2"/>
</dbReference>
<dbReference type="EMBL" id="JBHYTS010000054">
    <property type="protein sequence ID" value="MFE1754216.1"/>
    <property type="molecule type" value="Genomic_DNA"/>
</dbReference>
<dbReference type="InterPro" id="IPR018483">
    <property type="entry name" value="Carb_kinase_FGGY_CS"/>
</dbReference>